<feature type="chain" id="PRO_5013252415" evidence="2">
    <location>
        <begin position="21"/>
        <end position="73"/>
    </location>
</feature>
<evidence type="ECO:0000256" key="1">
    <source>
        <dbReference type="SAM" id="MobiDB-lite"/>
    </source>
</evidence>
<evidence type="ECO:0000313" key="3">
    <source>
        <dbReference type="EMBL" id="OQR79182.1"/>
    </source>
</evidence>
<protein>
    <submittedName>
        <fullName evidence="3">Uncharacterized protein</fullName>
    </submittedName>
</protein>
<organism evidence="3 4">
    <name type="scientific">Tropilaelaps mercedesae</name>
    <dbReference type="NCBI Taxonomy" id="418985"/>
    <lineage>
        <taxon>Eukaryota</taxon>
        <taxon>Metazoa</taxon>
        <taxon>Ecdysozoa</taxon>
        <taxon>Arthropoda</taxon>
        <taxon>Chelicerata</taxon>
        <taxon>Arachnida</taxon>
        <taxon>Acari</taxon>
        <taxon>Parasitiformes</taxon>
        <taxon>Mesostigmata</taxon>
        <taxon>Gamasina</taxon>
        <taxon>Dermanyssoidea</taxon>
        <taxon>Laelapidae</taxon>
        <taxon>Tropilaelaps</taxon>
    </lineage>
</organism>
<proteinExistence type="predicted"/>
<dbReference type="EMBL" id="MNPL01001409">
    <property type="protein sequence ID" value="OQR79182.1"/>
    <property type="molecule type" value="Genomic_DNA"/>
</dbReference>
<name>A0A1V9Y0F8_9ACAR</name>
<feature type="signal peptide" evidence="2">
    <location>
        <begin position="1"/>
        <end position="20"/>
    </location>
</feature>
<keyword evidence="2" id="KW-0732">Signal</keyword>
<reference evidence="3 4" key="1">
    <citation type="journal article" date="2017" name="Gigascience">
        <title>Draft genome of the honey bee ectoparasitic mite, Tropilaelaps mercedesae, is shaped by the parasitic life history.</title>
        <authorList>
            <person name="Dong X."/>
            <person name="Armstrong S.D."/>
            <person name="Xia D."/>
            <person name="Makepeace B.L."/>
            <person name="Darby A.C."/>
            <person name="Kadowaki T."/>
        </authorList>
    </citation>
    <scope>NUCLEOTIDE SEQUENCE [LARGE SCALE GENOMIC DNA]</scope>
    <source>
        <strain evidence="3">Wuxi-XJTLU</strain>
    </source>
</reference>
<feature type="compositionally biased region" description="Basic residues" evidence="1">
    <location>
        <begin position="63"/>
        <end position="73"/>
    </location>
</feature>
<dbReference type="InParanoid" id="A0A1V9Y0F8"/>
<dbReference type="AlphaFoldDB" id="A0A1V9Y0F8"/>
<keyword evidence="4" id="KW-1185">Reference proteome</keyword>
<evidence type="ECO:0000313" key="4">
    <source>
        <dbReference type="Proteomes" id="UP000192247"/>
    </source>
</evidence>
<dbReference type="Proteomes" id="UP000192247">
    <property type="component" value="Unassembled WGS sequence"/>
</dbReference>
<sequence length="73" mass="7733">MSKTFVTFVCCVLFIGSLSAEREILETSTLPSNDPLTELPATVIVKNPQPNLPAISGLPNRPNAKKPLKAVGG</sequence>
<comment type="caution">
    <text evidence="3">The sequence shown here is derived from an EMBL/GenBank/DDBJ whole genome shotgun (WGS) entry which is preliminary data.</text>
</comment>
<gene>
    <name evidence="3" type="ORF">BIW11_05917</name>
</gene>
<feature type="region of interest" description="Disordered" evidence="1">
    <location>
        <begin position="53"/>
        <end position="73"/>
    </location>
</feature>
<accession>A0A1V9Y0F8</accession>
<evidence type="ECO:0000256" key="2">
    <source>
        <dbReference type="SAM" id="SignalP"/>
    </source>
</evidence>